<organism evidence="2 3">
    <name type="scientific">Sutterella massiliensis</name>
    <dbReference type="NCBI Taxonomy" id="1816689"/>
    <lineage>
        <taxon>Bacteria</taxon>
        <taxon>Pseudomonadati</taxon>
        <taxon>Pseudomonadota</taxon>
        <taxon>Betaproteobacteria</taxon>
        <taxon>Burkholderiales</taxon>
        <taxon>Sutterellaceae</taxon>
        <taxon>Sutterella</taxon>
    </lineage>
</organism>
<dbReference type="SUPFAM" id="SSF48557">
    <property type="entry name" value="L-aspartase-like"/>
    <property type="match status" value="1"/>
</dbReference>
<feature type="non-terminal residue" evidence="2">
    <location>
        <position position="80"/>
    </location>
</feature>
<protein>
    <submittedName>
        <fullName evidence="2">Argininosuccinate lyase</fullName>
    </submittedName>
</protein>
<keyword evidence="2" id="KW-0456">Lyase</keyword>
<dbReference type="Proteomes" id="UP000715095">
    <property type="component" value="Unassembled WGS sequence"/>
</dbReference>
<dbReference type="GO" id="GO:0016829">
    <property type="term" value="F:lyase activity"/>
    <property type="evidence" value="ECO:0007669"/>
    <property type="project" value="UniProtKB-KW"/>
</dbReference>
<gene>
    <name evidence="2" type="ORF">H6A60_13315</name>
</gene>
<accession>A0ABS2DXH8</accession>
<name>A0ABS2DXH8_9BURK</name>
<keyword evidence="3" id="KW-1185">Reference proteome</keyword>
<dbReference type="EMBL" id="JACJJC010000516">
    <property type="protein sequence ID" value="MBM6705443.1"/>
    <property type="molecule type" value="Genomic_DNA"/>
</dbReference>
<dbReference type="InterPro" id="IPR008948">
    <property type="entry name" value="L-Aspartase-like"/>
</dbReference>
<dbReference type="InterPro" id="IPR022761">
    <property type="entry name" value="Fumarate_lyase_N"/>
</dbReference>
<evidence type="ECO:0000313" key="2">
    <source>
        <dbReference type="EMBL" id="MBM6705443.1"/>
    </source>
</evidence>
<evidence type="ECO:0000259" key="1">
    <source>
        <dbReference type="Pfam" id="PF00206"/>
    </source>
</evidence>
<dbReference type="Gene3D" id="1.20.200.10">
    <property type="entry name" value="Fumarase/aspartase (Central domain)"/>
    <property type="match status" value="1"/>
</dbReference>
<proteinExistence type="predicted"/>
<feature type="non-terminal residue" evidence="2">
    <location>
        <position position="1"/>
    </location>
</feature>
<comment type="caution">
    <text evidence="2">The sequence shown here is derived from an EMBL/GenBank/DDBJ whole genome shotgun (WGS) entry which is preliminary data.</text>
</comment>
<feature type="domain" description="Fumarate lyase N-terminal" evidence="1">
    <location>
        <begin position="18"/>
        <end position="79"/>
    </location>
</feature>
<dbReference type="Pfam" id="PF00206">
    <property type="entry name" value="Lyase_1"/>
    <property type="match status" value="1"/>
</dbReference>
<reference evidence="2 3" key="1">
    <citation type="journal article" date="2021" name="Sci. Rep.">
        <title>The distribution of antibiotic resistance genes in chicken gut microbiota commensals.</title>
        <authorList>
            <person name="Juricova H."/>
            <person name="Matiasovicova J."/>
            <person name="Kubasova T."/>
            <person name="Cejkova D."/>
            <person name="Rychlik I."/>
        </authorList>
    </citation>
    <scope>NUCLEOTIDE SEQUENCE [LARGE SCALE GENOMIC DNA]</scope>
    <source>
        <strain evidence="2 3">An829</strain>
    </source>
</reference>
<sequence length="80" mass="8811">KSIAYEPMLIAETGPEVTIIHAGRSSQDILSTMRIAMMRDAAIDFARAFDKVLDKLFELAQENRDTIVPNYTNGGAAQPN</sequence>
<evidence type="ECO:0000313" key="3">
    <source>
        <dbReference type="Proteomes" id="UP000715095"/>
    </source>
</evidence>
<dbReference type="RefSeq" id="WP_275114243.1">
    <property type="nucleotide sequence ID" value="NZ_JACJJC010000516.1"/>
</dbReference>